<proteinExistence type="predicted"/>
<organism evidence="2 3">
    <name type="scientific">Alkalihalophilus pseudofirmus</name>
    <name type="common">Bacillus pseudofirmus</name>
    <dbReference type="NCBI Taxonomy" id="79885"/>
    <lineage>
        <taxon>Bacteria</taxon>
        <taxon>Bacillati</taxon>
        <taxon>Bacillota</taxon>
        <taxon>Bacilli</taxon>
        <taxon>Bacillales</taxon>
        <taxon>Bacillaceae</taxon>
        <taxon>Alkalihalophilus</taxon>
    </lineage>
</organism>
<dbReference type="EMBL" id="JAWJAY010000001">
    <property type="protein sequence ID" value="MDV2883859.1"/>
    <property type="molecule type" value="Genomic_DNA"/>
</dbReference>
<dbReference type="InterPro" id="IPR026055">
    <property type="entry name" value="FAR"/>
</dbReference>
<reference evidence="2" key="1">
    <citation type="submission" date="2023-10" db="EMBL/GenBank/DDBJ databases">
        <title>Screening of Alkalihalophilus pseudofirmusBZ-TG-HK211 and Its Alleviation of Salt Stress on Rapeseed Growth.</title>
        <authorList>
            <person name="Zhao B."/>
            <person name="Guo T."/>
        </authorList>
    </citation>
    <scope>NUCLEOTIDE SEQUENCE</scope>
    <source>
        <strain evidence="2">BZ-TG-HK211</strain>
    </source>
</reference>
<dbReference type="Gene3D" id="3.40.50.720">
    <property type="entry name" value="NAD(P)-binding Rossmann-like Domain"/>
    <property type="match status" value="1"/>
</dbReference>
<dbReference type="Pfam" id="PF07993">
    <property type="entry name" value="NAD_binding_4"/>
    <property type="match status" value="1"/>
</dbReference>
<evidence type="ECO:0000313" key="2">
    <source>
        <dbReference type="EMBL" id="MDV2883859.1"/>
    </source>
</evidence>
<gene>
    <name evidence="2" type="ORF">RYX45_01610</name>
</gene>
<dbReference type="InterPro" id="IPR036291">
    <property type="entry name" value="NAD(P)-bd_dom_sf"/>
</dbReference>
<dbReference type="PANTHER" id="PTHR11011">
    <property type="entry name" value="MALE STERILITY PROTEIN 2-RELATED"/>
    <property type="match status" value="1"/>
</dbReference>
<accession>A0AAJ2KZH9</accession>
<name>A0AAJ2KZH9_ALKPS</name>
<comment type="caution">
    <text evidence="2">The sequence shown here is derived from an EMBL/GenBank/DDBJ whole genome shotgun (WGS) entry which is preliminary data.</text>
</comment>
<feature type="domain" description="Thioester reductase (TE)" evidence="1">
    <location>
        <begin position="5"/>
        <end position="240"/>
    </location>
</feature>
<protein>
    <submittedName>
        <fullName evidence="2">SDR family oxidoreductase</fullName>
    </submittedName>
</protein>
<sequence length="354" mass="40010">MNIFLTGSTGFLGGKLIKNLIEDTSHQLYVLVRNMEKGMKVKSAFPAEEQERIHLLKGDITDVDCGLSKENLKQLNNNIDAFYHLAALVKFDLDLRDELFAINYNGTKHALDLAVKLGVESFHYVSTAYTVGKRSLGVEELYDPSAEYNNPYEESKVKSEHLVFAYSDKMNVSIFRPSIIVGDSKTGEADSEFTLYGFMRALDLFKRRVSRQNTSSEVYRLVANKEGTSNLVPVDYVADVLAVGLVKAEPNKVYHITNPNPPNNMDLLNVLKEALEFERLSVVEDTISYELSPAEMRLNGMVDVFNVYLSGAITFEDANTQRLIKQTNIKHLMMSEETIKMIIEAYFDMQVVKI</sequence>
<dbReference type="AlphaFoldDB" id="A0AAJ2KZH9"/>
<evidence type="ECO:0000259" key="1">
    <source>
        <dbReference type="Pfam" id="PF07993"/>
    </source>
</evidence>
<dbReference type="CDD" id="cd05263">
    <property type="entry name" value="MupV_like_SDR_e"/>
    <property type="match status" value="1"/>
</dbReference>
<dbReference type="InterPro" id="IPR013120">
    <property type="entry name" value="FAR_NAD-bd"/>
</dbReference>
<dbReference type="GO" id="GO:0080019">
    <property type="term" value="F:alcohol-forming very long-chain fatty acyl-CoA reductase activity"/>
    <property type="evidence" value="ECO:0007669"/>
    <property type="project" value="InterPro"/>
</dbReference>
<dbReference type="SUPFAM" id="SSF51735">
    <property type="entry name" value="NAD(P)-binding Rossmann-fold domains"/>
    <property type="match status" value="1"/>
</dbReference>
<evidence type="ECO:0000313" key="3">
    <source>
        <dbReference type="Proteomes" id="UP001285636"/>
    </source>
</evidence>
<dbReference type="Proteomes" id="UP001285636">
    <property type="component" value="Unassembled WGS sequence"/>
</dbReference>
<dbReference type="RefSeq" id="WP_323465702.1">
    <property type="nucleotide sequence ID" value="NZ_CP144224.1"/>
</dbReference>